<gene>
    <name evidence="1" type="ORF">HMPREF0737_00511</name>
</gene>
<proteinExistence type="predicted"/>
<sequence>MQTLKIFDIARYKGKAVCQRGRSNPGVILRRFIRYMKPCTIISYSPVNNKSSFLKFLSNCRAPFTQIRSLCRIFTLHGEYSTLQLHQGHDANIERPIGVNTKPRFKDRVSFTSREFPQLRNDIGIKQIHRYP</sequence>
<dbReference type="HOGENOM" id="CLU_1915545_0_0_11"/>
<name>G5EQF1_9MICC</name>
<dbReference type="EMBL" id="ACSB01000005">
    <property type="protein sequence ID" value="EHB88732.1"/>
    <property type="molecule type" value="Genomic_DNA"/>
</dbReference>
<dbReference type="AlphaFoldDB" id="G5EQF1"/>
<organism evidence="1 2">
    <name type="scientific">Rothia mucilaginosa M508</name>
    <dbReference type="NCBI Taxonomy" id="563033"/>
    <lineage>
        <taxon>Bacteria</taxon>
        <taxon>Bacillati</taxon>
        <taxon>Actinomycetota</taxon>
        <taxon>Actinomycetes</taxon>
        <taxon>Micrococcales</taxon>
        <taxon>Micrococcaceae</taxon>
        <taxon>Rothia</taxon>
    </lineage>
</organism>
<evidence type="ECO:0000313" key="2">
    <source>
        <dbReference type="Proteomes" id="UP000004897"/>
    </source>
</evidence>
<comment type="caution">
    <text evidence="1">The sequence shown here is derived from an EMBL/GenBank/DDBJ whole genome shotgun (WGS) entry which is preliminary data.</text>
</comment>
<reference evidence="1 2" key="1">
    <citation type="submission" date="2011-08" db="EMBL/GenBank/DDBJ databases">
        <title>The Genome Sequence of Rothia mucilaginosa M508.</title>
        <authorList>
            <consortium name="The Broad Institute Genome Sequencing Platform"/>
            <consortium name="The Broad Institute Genome Sequencing Center for Infectious Disease"/>
            <person name="Earl A."/>
            <person name="Ward D."/>
            <person name="Feldgarden M."/>
            <person name="Gevers D."/>
            <person name="Sibley C.D."/>
            <person name="Field T.R."/>
            <person name="Grinwis M."/>
            <person name="Eshaghurshan C.S."/>
            <person name="Surette M.G."/>
            <person name="Young S.K."/>
            <person name="Zeng Q."/>
            <person name="Gargeya S."/>
            <person name="Fitzgerald M."/>
            <person name="Haas B."/>
            <person name="Abouelleil A."/>
            <person name="Alvarado L."/>
            <person name="Arachchi H.M."/>
            <person name="Berlin A."/>
            <person name="Brown A."/>
            <person name="Chapman S.B."/>
            <person name="Chen Z."/>
            <person name="Dunbar C."/>
            <person name="Freedman E."/>
            <person name="Gearin G."/>
            <person name="Gellesch M."/>
            <person name="Goldberg J."/>
            <person name="Griggs A."/>
            <person name="Gujja S."/>
            <person name="Heiman D."/>
            <person name="Howarth C."/>
            <person name="Larson L."/>
            <person name="Lui A."/>
            <person name="MacDonald P.J.P."/>
            <person name="Montmayeur A."/>
            <person name="Murphy C."/>
            <person name="Neiman D."/>
            <person name="Pearson M."/>
            <person name="Priest M."/>
            <person name="Roberts A."/>
            <person name="Saif S."/>
            <person name="Shea T."/>
            <person name="Shenoy N."/>
            <person name="Sisk P."/>
            <person name="Stolte C."/>
            <person name="Sykes S."/>
            <person name="Wortman J."/>
            <person name="Nusbaum C."/>
            <person name="Birren B."/>
        </authorList>
    </citation>
    <scope>NUCLEOTIDE SEQUENCE [LARGE SCALE GENOMIC DNA]</scope>
    <source>
        <strain evidence="1 2">M508</strain>
    </source>
</reference>
<evidence type="ECO:0000313" key="1">
    <source>
        <dbReference type="EMBL" id="EHB88732.1"/>
    </source>
</evidence>
<dbReference type="Proteomes" id="UP000004897">
    <property type="component" value="Unassembled WGS sequence"/>
</dbReference>
<accession>G5EQF1</accession>
<protein>
    <submittedName>
        <fullName evidence="1">Uncharacterized protein</fullName>
    </submittedName>
</protein>